<proteinExistence type="predicted"/>
<evidence type="ECO:0000256" key="2">
    <source>
        <dbReference type="ARBA" id="ARBA00023136"/>
    </source>
</evidence>
<feature type="domain" description="Beta-lactamase-related" evidence="4">
    <location>
        <begin position="54"/>
        <end position="343"/>
    </location>
</feature>
<evidence type="ECO:0000313" key="6">
    <source>
        <dbReference type="Proteomes" id="UP000269226"/>
    </source>
</evidence>
<dbReference type="GeneID" id="57043446"/>
<accession>A0A2Z5Y2G7</accession>
<dbReference type="PANTHER" id="PTHR46825">
    <property type="entry name" value="D-ALANYL-D-ALANINE-CARBOXYPEPTIDASE/ENDOPEPTIDASE AMPH"/>
    <property type="match status" value="1"/>
</dbReference>
<name>A0A2Z5Y2G7_9ENTE</name>
<dbReference type="PANTHER" id="PTHR46825:SF11">
    <property type="entry name" value="PENICILLIN-BINDING PROTEIN 4"/>
    <property type="match status" value="1"/>
</dbReference>
<dbReference type="RefSeq" id="WP_126347230.1">
    <property type="nucleotide sequence ID" value="NZ_AP018492.1"/>
</dbReference>
<sequence>MKKKQWILFISMLVLLGFFLFLGTKQKYLSRVTQTASFEKQIDTIIEEEHFKGSLLLIENEKPIFSKAYGYADKIEKRKNQVEEIYPIASLQKILTGIIILQLIQENKLTANTRLSHFYPKIPRSQQITIRDLLNHTSGIFMEEAEPACLLHGEQAQIDNTINNLTVSVNQDFNYTNGNYTLLAGIISKVTHHSYNVEFKKRIMIPLHLTNTYLWEELPKDHLLPKSYMYANEQDYQPDDFPNTDKLFSSLLGAGNMYMSMNDLWKVLKAITNGKLFNATRYNQLATIEHGGYQAGFFYYDGIKYAKGSLGGYNTVIYGEKDNQNLVIFFGNQPPKNDTEQFAQQLYDLLK</sequence>
<dbReference type="InterPro" id="IPR012338">
    <property type="entry name" value="Beta-lactam/transpept-like"/>
</dbReference>
<dbReference type="Pfam" id="PF00144">
    <property type="entry name" value="Beta-lactamase"/>
    <property type="match status" value="1"/>
</dbReference>
<gene>
    <name evidence="5" type="ORF">DAT561_0896</name>
</gene>
<dbReference type="AlphaFoldDB" id="A0A2Z5Y2G7"/>
<keyword evidence="3" id="KW-0812">Transmembrane</keyword>
<evidence type="ECO:0000256" key="1">
    <source>
        <dbReference type="ARBA" id="ARBA00004370"/>
    </source>
</evidence>
<dbReference type="EMBL" id="AP018492">
    <property type="protein sequence ID" value="BBC61009.1"/>
    <property type="molecule type" value="Genomic_DNA"/>
</dbReference>
<dbReference type="InterPro" id="IPR001466">
    <property type="entry name" value="Beta-lactam-related"/>
</dbReference>
<comment type="subcellular location">
    <subcellularLocation>
        <location evidence="1">Membrane</location>
    </subcellularLocation>
</comment>
<dbReference type="InterPro" id="IPR050491">
    <property type="entry name" value="AmpC-like"/>
</dbReference>
<dbReference type="Gene3D" id="3.40.710.10">
    <property type="entry name" value="DD-peptidase/beta-lactamase superfamily"/>
    <property type="match status" value="1"/>
</dbReference>
<reference evidence="5 6" key="1">
    <citation type="submission" date="2018-01" db="EMBL/GenBank/DDBJ databases">
        <title>Whole genome sequence of Melissococcus plutonius DAT561.</title>
        <authorList>
            <person name="Okumura K."/>
            <person name="Takamatsu D."/>
            <person name="Okura M."/>
        </authorList>
    </citation>
    <scope>NUCLEOTIDE SEQUENCE [LARGE SCALE GENOMIC DNA]</scope>
    <source>
        <strain evidence="5 6">DAT561</strain>
    </source>
</reference>
<feature type="transmembrane region" description="Helical" evidence="3">
    <location>
        <begin position="6"/>
        <end position="24"/>
    </location>
</feature>
<keyword evidence="3" id="KW-1133">Transmembrane helix</keyword>
<keyword evidence="2 3" id="KW-0472">Membrane</keyword>
<protein>
    <recommendedName>
        <fullName evidence="4">Beta-lactamase-related domain-containing protein</fullName>
    </recommendedName>
</protein>
<dbReference type="SUPFAM" id="SSF56601">
    <property type="entry name" value="beta-lactamase/transpeptidase-like"/>
    <property type="match status" value="1"/>
</dbReference>
<evidence type="ECO:0000313" key="5">
    <source>
        <dbReference type="EMBL" id="BBC61009.1"/>
    </source>
</evidence>
<evidence type="ECO:0000256" key="3">
    <source>
        <dbReference type="SAM" id="Phobius"/>
    </source>
</evidence>
<organism evidence="5 6">
    <name type="scientific">Melissococcus plutonius</name>
    <dbReference type="NCBI Taxonomy" id="33970"/>
    <lineage>
        <taxon>Bacteria</taxon>
        <taxon>Bacillati</taxon>
        <taxon>Bacillota</taxon>
        <taxon>Bacilli</taxon>
        <taxon>Lactobacillales</taxon>
        <taxon>Enterococcaceae</taxon>
        <taxon>Melissococcus</taxon>
    </lineage>
</organism>
<evidence type="ECO:0000259" key="4">
    <source>
        <dbReference type="Pfam" id="PF00144"/>
    </source>
</evidence>
<dbReference type="Proteomes" id="UP000269226">
    <property type="component" value="Chromosome"/>
</dbReference>
<dbReference type="GO" id="GO:0016020">
    <property type="term" value="C:membrane"/>
    <property type="evidence" value="ECO:0007669"/>
    <property type="project" value="UniProtKB-SubCell"/>
</dbReference>